<sequence length="223" mass="24500">MDDRCGGSGVSGSTNIDDGATHLARLLIEDVIEARREVATGASQAVRRNLVRTTFAAIEGLVWLAREHVHEVAEKMHVLTPTASMALREKSYFVADNGELVEQIRFVTLRAMIRLIAKQTALIAPGFTLMYTHPGWQKLQEATAIRNCITHPKNASELIVNERMLADVEAGFTWTAASMEHVIASSIASFRGHVEETRAVINALKGGDQMTTDEYQRAASQPD</sequence>
<evidence type="ECO:0000313" key="2">
    <source>
        <dbReference type="Proteomes" id="UP000621447"/>
    </source>
</evidence>
<dbReference type="Proteomes" id="UP000621447">
    <property type="component" value="Unassembled WGS sequence"/>
</dbReference>
<dbReference type="RefSeq" id="WP_174193068.1">
    <property type="nucleotide sequence ID" value="NZ_JABULH010000002.1"/>
</dbReference>
<comment type="caution">
    <text evidence="1">The sequence shown here is derived from an EMBL/GenBank/DDBJ whole genome shotgun (WGS) entry which is preliminary data.</text>
</comment>
<gene>
    <name evidence="1" type="ORF">HRV97_06155</name>
</gene>
<organism evidence="1 2">
    <name type="scientific">Sphingomonas hominis</name>
    <dbReference type="NCBI Taxonomy" id="2741495"/>
    <lineage>
        <taxon>Bacteria</taxon>
        <taxon>Pseudomonadati</taxon>
        <taxon>Pseudomonadota</taxon>
        <taxon>Alphaproteobacteria</taxon>
        <taxon>Sphingomonadales</taxon>
        <taxon>Sphingomonadaceae</taxon>
        <taxon>Sphingomonas</taxon>
    </lineage>
</organism>
<name>A0ABX2JNQ5_9SPHN</name>
<evidence type="ECO:0000313" key="1">
    <source>
        <dbReference type="EMBL" id="NTS64737.1"/>
    </source>
</evidence>
<proteinExistence type="predicted"/>
<dbReference type="EMBL" id="JABULH010000002">
    <property type="protein sequence ID" value="NTS64737.1"/>
    <property type="molecule type" value="Genomic_DNA"/>
</dbReference>
<keyword evidence="2" id="KW-1185">Reference proteome</keyword>
<protein>
    <submittedName>
        <fullName evidence="1">Uncharacterized protein</fullName>
    </submittedName>
</protein>
<reference evidence="1 2" key="1">
    <citation type="submission" date="2020-06" db="EMBL/GenBank/DDBJ databases">
        <title>Sphingomonas hominis sp. nov., a member of the Sphingomonas, isolated from the hair of a 22-year-old girl.</title>
        <authorList>
            <person name="Zhang D.-F."/>
            <person name="Cui X.-W."/>
        </authorList>
    </citation>
    <scope>NUCLEOTIDE SEQUENCE [LARGE SCALE GENOMIC DNA]</scope>
    <source>
        <strain evidence="1 2">HHU CXW</strain>
    </source>
</reference>
<accession>A0ABX2JNQ5</accession>